<dbReference type="InterPro" id="IPR000121">
    <property type="entry name" value="PEP_util_C"/>
</dbReference>
<reference evidence="3" key="1">
    <citation type="submission" date="2016-10" db="EMBL/GenBank/DDBJ databases">
        <authorList>
            <person name="Varghese N."/>
            <person name="Submissions S."/>
        </authorList>
    </citation>
    <scope>NUCLEOTIDE SEQUENCE [LARGE SCALE GENOMIC DNA]</scope>
    <source>
        <strain evidence="3">DSM 17038</strain>
    </source>
</reference>
<dbReference type="AlphaFoldDB" id="A0A1I2UMD5"/>
<dbReference type="PANTHER" id="PTHR46244">
    <property type="entry name" value="PHOSPHOENOLPYRUVATE-PROTEIN PHOSPHOTRANSFERASE"/>
    <property type="match status" value="1"/>
</dbReference>
<dbReference type="SUPFAM" id="SSF51621">
    <property type="entry name" value="Phosphoenolpyruvate/pyruvate domain"/>
    <property type="match status" value="1"/>
</dbReference>
<protein>
    <submittedName>
        <fullName evidence="2">Phosphotransferase system, enzyme I, PtsI</fullName>
    </submittedName>
</protein>
<gene>
    <name evidence="2" type="ORF">SAMN05660649_02705</name>
</gene>
<dbReference type="Pfam" id="PF02896">
    <property type="entry name" value="PEP-utilizers_C"/>
    <property type="match status" value="1"/>
</dbReference>
<feature type="domain" description="PEP-utilising enzyme C-terminal" evidence="1">
    <location>
        <begin position="7"/>
        <end position="284"/>
    </location>
</feature>
<evidence type="ECO:0000313" key="2">
    <source>
        <dbReference type="EMBL" id="SFG78324.1"/>
    </source>
</evidence>
<dbReference type="InterPro" id="IPR050499">
    <property type="entry name" value="PEP-utilizing_PTS_enzyme"/>
</dbReference>
<name>A0A1I2UMD5_9FIRM</name>
<dbReference type="InterPro" id="IPR040442">
    <property type="entry name" value="Pyrv_kinase-like_dom_sf"/>
</dbReference>
<keyword evidence="2" id="KW-0808">Transferase</keyword>
<evidence type="ECO:0000313" key="3">
    <source>
        <dbReference type="Proteomes" id="UP000199337"/>
    </source>
</evidence>
<dbReference type="PANTHER" id="PTHR46244:SF3">
    <property type="entry name" value="PHOSPHOENOLPYRUVATE-PROTEIN PHOSPHOTRANSFERASE"/>
    <property type="match status" value="1"/>
</dbReference>
<dbReference type="OrthoDB" id="9765468at2"/>
<dbReference type="STRING" id="341036.SAMN05660649_02705"/>
<dbReference type="InterPro" id="IPR015813">
    <property type="entry name" value="Pyrv/PenolPyrv_kinase-like_dom"/>
</dbReference>
<keyword evidence="3" id="KW-1185">Reference proteome</keyword>
<dbReference type="RefSeq" id="WP_092471909.1">
    <property type="nucleotide sequence ID" value="NZ_FOOX01000009.1"/>
</dbReference>
<sequence>MSVPENQSPTHTADGHIIKVNTAAYSLEEVEAAANSGADGLGLFSTDFMYLNQTDLPSEDEQYEIFKKVSRIMDNRPVTVRSLNLKPSQIPILHNHGLSEQCRGVRLGLELPEILTTQIRALARASVTRNFRLLLPMVSDVSEILKVKALIDRVHSDLNEKNINYDSYMEIGIEVETPAAAVLAQVMSFEVSFFNICKNLKNHTLAITGNGYGSNLLHEYAPSFLFQIANLAGEVRKRKKSVSVEAPLAGEPAAIPILISMDVNELTMLPGQIERARQVISRLNVTKTKLIASKAMSFRFPEEIKQYAEESLPRLLK</sequence>
<organism evidence="2 3">
    <name type="scientific">Desulfotruncus arcticus DSM 17038</name>
    <dbReference type="NCBI Taxonomy" id="1121424"/>
    <lineage>
        <taxon>Bacteria</taxon>
        <taxon>Bacillati</taxon>
        <taxon>Bacillota</taxon>
        <taxon>Clostridia</taxon>
        <taxon>Eubacteriales</taxon>
        <taxon>Desulfallaceae</taxon>
        <taxon>Desulfotruncus</taxon>
    </lineage>
</organism>
<dbReference type="GO" id="GO:0016772">
    <property type="term" value="F:transferase activity, transferring phosphorus-containing groups"/>
    <property type="evidence" value="ECO:0007669"/>
    <property type="project" value="InterPro"/>
</dbReference>
<dbReference type="Proteomes" id="UP000199337">
    <property type="component" value="Unassembled WGS sequence"/>
</dbReference>
<proteinExistence type="predicted"/>
<evidence type="ECO:0000259" key="1">
    <source>
        <dbReference type="Pfam" id="PF02896"/>
    </source>
</evidence>
<dbReference type="Gene3D" id="3.20.20.60">
    <property type="entry name" value="Phosphoenolpyruvate-binding domains"/>
    <property type="match status" value="1"/>
</dbReference>
<dbReference type="EMBL" id="FOOX01000009">
    <property type="protein sequence ID" value="SFG78324.1"/>
    <property type="molecule type" value="Genomic_DNA"/>
</dbReference>
<accession>A0A1I2UMD5</accession>